<feature type="transmembrane region" description="Helical" evidence="2">
    <location>
        <begin position="131"/>
        <end position="152"/>
    </location>
</feature>
<evidence type="ECO:0008006" key="5">
    <source>
        <dbReference type="Google" id="ProtNLM"/>
    </source>
</evidence>
<organism evidence="3 4">
    <name type="scientific">Fragariocoptes setiger</name>
    <dbReference type="NCBI Taxonomy" id="1670756"/>
    <lineage>
        <taxon>Eukaryota</taxon>
        <taxon>Metazoa</taxon>
        <taxon>Ecdysozoa</taxon>
        <taxon>Arthropoda</taxon>
        <taxon>Chelicerata</taxon>
        <taxon>Arachnida</taxon>
        <taxon>Acari</taxon>
        <taxon>Acariformes</taxon>
        <taxon>Trombidiformes</taxon>
        <taxon>Prostigmata</taxon>
        <taxon>Eupodina</taxon>
        <taxon>Eriophyoidea</taxon>
        <taxon>Phytoptidae</taxon>
        <taxon>Fragariocoptes</taxon>
    </lineage>
</organism>
<comment type="caution">
    <text evidence="3">The sequence shown here is derived from an EMBL/GenBank/DDBJ whole genome shotgun (WGS) entry which is preliminary data.</text>
</comment>
<keyword evidence="2" id="KW-0472">Membrane</keyword>
<keyword evidence="4" id="KW-1185">Reference proteome</keyword>
<reference evidence="3 4" key="1">
    <citation type="submission" date="2020-10" db="EMBL/GenBank/DDBJ databases">
        <authorList>
            <person name="Klimov P.B."/>
            <person name="Dyachkov S.M."/>
            <person name="Chetverikov P.E."/>
        </authorList>
    </citation>
    <scope>NUCLEOTIDE SEQUENCE [LARGE SCALE GENOMIC DNA]</scope>
    <source>
        <strain evidence="3">BMOC 18-1129-001#AD2665</strain>
        <tissue evidence="3">Entire mites</tissue>
    </source>
</reference>
<feature type="region of interest" description="Disordered" evidence="1">
    <location>
        <begin position="26"/>
        <end position="49"/>
    </location>
</feature>
<evidence type="ECO:0000313" key="3">
    <source>
        <dbReference type="EMBL" id="KAG9510551.1"/>
    </source>
</evidence>
<evidence type="ECO:0000256" key="1">
    <source>
        <dbReference type="SAM" id="MobiDB-lite"/>
    </source>
</evidence>
<name>A0ABQ7SAW5_9ACAR</name>
<keyword evidence="2" id="KW-1133">Transmembrane helix</keyword>
<dbReference type="Proteomes" id="UP000825002">
    <property type="component" value="Unassembled WGS sequence"/>
</dbReference>
<accession>A0ABQ7SAW5</accession>
<feature type="transmembrane region" description="Helical" evidence="2">
    <location>
        <begin position="474"/>
        <end position="497"/>
    </location>
</feature>
<proteinExistence type="predicted"/>
<feature type="non-terminal residue" evidence="3">
    <location>
        <position position="552"/>
    </location>
</feature>
<feature type="transmembrane region" description="Helical" evidence="2">
    <location>
        <begin position="439"/>
        <end position="462"/>
    </location>
</feature>
<sequence length="552" mass="62897">MMSYDDPYYTPLSSTRKSRDKLIKKQQKWNKSTTVTKSPTTHSNRHQSLINKRDDIDSGLESMWTYKYGVAYSTRRLRRVVYARVIADIFLLIHHSYLLMNSVRSNQSHEDVTFLDTIDPFFALSRLRSHLHLMIITGTVAQGFLYAWGFSVRFVNGPKAMSAVSPNECKYTALTNHYVYLMTKYLTTGRTRQRNSNKTMSYIANEMEQIAHLIREHNRTLKHAHNELESLRRSIFNQNISDHINYWPSTLASRQLDCVPMQTITLRVPIMGTSVIVENSFGSYLQAVLMLQSILMYPSIIIIFVHSVYQGIIAIPGTTSVGVCARAIYITLTLFAFFGPMSLSVIAVTISLAISFDLIHTSMIIIEALRAMRHHCEIIRANTHYRLIALDNSTNDNHHANELNYPNTSTTLECIDTLAVNLMMITNALLEKVAKLDQAFGAGAGAFVAWIMSIAMFTIVFAFDHYNDITPSELINCCGLACMYFCSLLMFSTTAIVNHKLQIMEKQWGRLVSHLGYETQQRIRTDLLVFMADHRTYSVKAFGKPITFGFLC</sequence>
<feature type="region of interest" description="Disordered" evidence="1">
    <location>
        <begin position="1"/>
        <end position="20"/>
    </location>
</feature>
<gene>
    <name evidence="3" type="ORF">GZH46_00903</name>
</gene>
<feature type="transmembrane region" description="Helical" evidence="2">
    <location>
        <begin position="327"/>
        <end position="354"/>
    </location>
</feature>
<feature type="transmembrane region" description="Helical" evidence="2">
    <location>
        <begin position="81"/>
        <end position="100"/>
    </location>
</feature>
<keyword evidence="2" id="KW-0812">Transmembrane</keyword>
<evidence type="ECO:0000313" key="4">
    <source>
        <dbReference type="Proteomes" id="UP000825002"/>
    </source>
</evidence>
<feature type="compositionally biased region" description="Polar residues" evidence="1">
    <location>
        <begin position="29"/>
        <end position="49"/>
    </location>
</feature>
<evidence type="ECO:0000256" key="2">
    <source>
        <dbReference type="SAM" id="Phobius"/>
    </source>
</evidence>
<protein>
    <recommendedName>
        <fullName evidence="5">Gustatory receptor</fullName>
    </recommendedName>
</protein>
<dbReference type="EMBL" id="JAIFTH010000123">
    <property type="protein sequence ID" value="KAG9510551.1"/>
    <property type="molecule type" value="Genomic_DNA"/>
</dbReference>